<keyword evidence="13" id="KW-1185">Reference proteome</keyword>
<evidence type="ECO:0000256" key="1">
    <source>
        <dbReference type="ARBA" id="ARBA00004167"/>
    </source>
</evidence>
<evidence type="ECO:0000256" key="9">
    <source>
        <dbReference type="ARBA" id="ARBA00023316"/>
    </source>
</evidence>
<keyword evidence="5" id="KW-0133">Cell shape</keyword>
<dbReference type="Gene3D" id="3.90.1310.10">
    <property type="entry name" value="Penicillin-binding protein 2a (Domain 2)"/>
    <property type="match status" value="1"/>
</dbReference>
<keyword evidence="9" id="KW-0961">Cell wall biogenesis/degradation</keyword>
<name>A0ABQ2D0H6_9DEIO</name>
<protein>
    <submittedName>
        <fullName evidence="12">Penicillin-binding protein 2</fullName>
    </submittedName>
</protein>
<proteinExistence type="predicted"/>
<feature type="domain" description="Penicillin-binding protein transpeptidase" evidence="10">
    <location>
        <begin position="259"/>
        <end position="582"/>
    </location>
</feature>
<organism evidence="12 13">
    <name type="scientific">Deinococcus roseus</name>
    <dbReference type="NCBI Taxonomy" id="392414"/>
    <lineage>
        <taxon>Bacteria</taxon>
        <taxon>Thermotogati</taxon>
        <taxon>Deinococcota</taxon>
        <taxon>Deinococci</taxon>
        <taxon>Deinococcales</taxon>
        <taxon>Deinococcaceae</taxon>
        <taxon>Deinococcus</taxon>
    </lineage>
</organism>
<gene>
    <name evidence="12" type="ORF">GCM10008938_18310</name>
</gene>
<dbReference type="Gene3D" id="3.30.1390.30">
    <property type="entry name" value="Penicillin-binding protein 2a, domain 3"/>
    <property type="match status" value="1"/>
</dbReference>
<reference evidence="13" key="1">
    <citation type="journal article" date="2019" name="Int. J. Syst. Evol. Microbiol.">
        <title>The Global Catalogue of Microorganisms (GCM) 10K type strain sequencing project: providing services to taxonomists for standard genome sequencing and annotation.</title>
        <authorList>
            <consortium name="The Broad Institute Genomics Platform"/>
            <consortium name="The Broad Institute Genome Sequencing Center for Infectious Disease"/>
            <person name="Wu L."/>
            <person name="Ma J."/>
        </authorList>
    </citation>
    <scope>NUCLEOTIDE SEQUENCE [LARGE SCALE GENOMIC DNA]</scope>
    <source>
        <strain evidence="13">JCM 14370</strain>
    </source>
</reference>
<comment type="subcellular location">
    <subcellularLocation>
        <location evidence="2">Cell membrane</location>
    </subcellularLocation>
    <subcellularLocation>
        <location evidence="1">Membrane</location>
        <topology evidence="1">Single-pass membrane protein</topology>
    </subcellularLocation>
</comment>
<keyword evidence="7" id="KW-1133">Transmembrane helix</keyword>
<sequence>MNRLKWIALFFTLVLVAFGYRLYDWQIKKYDQFQSRSESNTLKSGPIRAWRGEIRTRDGLLLATNRLSVDLIYKWVSSRDNKPIESWEKIRYLAGIKDPKMPELPVGSEITLALNIPQQNLSALYEYVVFQPNLELRERIERVYPQGKLASNLLGYVGPIDETELDSGQYQRGDISGKTGLEASLETQLRGINGLKLTEVDFKGRRITERVEQEGEAGKNYTLTIDSKLQKAAEKALDEALTDILRQHKSRRNIKEAHGAIVALDPRNGEVLALASRPTFDPNWFARSPTAPEAGKALAADRIDSPMINRAVNAFSPGSVFKPSTTDAILESYTYNPVFNCPSSIFYGGRAWKNWDWRNRGPIDGREAIAQSCNPWYFQASINAKAGPVSFSNTLARRVKELGFGKETGIELIGEKTGNIPSQKDYKEWYPGFTLNMSIGQGDVLVTPLQLAKVLSTLVNEGKNQPLTVIRAINGTVQPHKKTSQVAGQAWVWKQVKQGMEMTTREGTSKHMLGPDLFPVRTGGKTGTAQTNARVDGQVQQFEHSWYEGYGPLDNPNLVVVAFFEFGGEGSGVALPAVKKVMAAHWGIKLDDKLKVVPVDELPAD</sequence>
<evidence type="ECO:0000313" key="12">
    <source>
        <dbReference type="EMBL" id="GGJ32429.1"/>
    </source>
</evidence>
<keyword evidence="3" id="KW-1003">Cell membrane</keyword>
<dbReference type="SUPFAM" id="SSF56601">
    <property type="entry name" value="beta-lactamase/transpeptidase-like"/>
    <property type="match status" value="1"/>
</dbReference>
<evidence type="ECO:0000256" key="4">
    <source>
        <dbReference type="ARBA" id="ARBA00022692"/>
    </source>
</evidence>
<evidence type="ECO:0000259" key="10">
    <source>
        <dbReference type="Pfam" id="PF00905"/>
    </source>
</evidence>
<dbReference type="RefSeq" id="WP_189002382.1">
    <property type="nucleotide sequence ID" value="NZ_BMOD01000005.1"/>
</dbReference>
<keyword evidence="6" id="KW-0573">Peptidoglycan synthesis</keyword>
<dbReference type="Proteomes" id="UP000632222">
    <property type="component" value="Unassembled WGS sequence"/>
</dbReference>
<dbReference type="Pfam" id="PF03717">
    <property type="entry name" value="PBP_dimer"/>
    <property type="match status" value="1"/>
</dbReference>
<dbReference type="InterPro" id="IPR012338">
    <property type="entry name" value="Beta-lactam/transpept-like"/>
</dbReference>
<evidence type="ECO:0000256" key="5">
    <source>
        <dbReference type="ARBA" id="ARBA00022960"/>
    </source>
</evidence>
<dbReference type="InterPro" id="IPR005311">
    <property type="entry name" value="PBP_dimer"/>
</dbReference>
<evidence type="ECO:0000259" key="11">
    <source>
        <dbReference type="Pfam" id="PF03717"/>
    </source>
</evidence>
<dbReference type="InterPro" id="IPR050515">
    <property type="entry name" value="Beta-lactam/transpept"/>
</dbReference>
<dbReference type="Gene3D" id="3.40.710.10">
    <property type="entry name" value="DD-peptidase/beta-lactamase superfamily"/>
    <property type="match status" value="1"/>
</dbReference>
<evidence type="ECO:0000256" key="7">
    <source>
        <dbReference type="ARBA" id="ARBA00022989"/>
    </source>
</evidence>
<dbReference type="EMBL" id="BMOD01000005">
    <property type="protein sequence ID" value="GGJ32429.1"/>
    <property type="molecule type" value="Genomic_DNA"/>
</dbReference>
<evidence type="ECO:0000256" key="8">
    <source>
        <dbReference type="ARBA" id="ARBA00023136"/>
    </source>
</evidence>
<keyword evidence="8" id="KW-0472">Membrane</keyword>
<evidence type="ECO:0000313" key="13">
    <source>
        <dbReference type="Proteomes" id="UP000632222"/>
    </source>
</evidence>
<dbReference type="PANTHER" id="PTHR30627:SF2">
    <property type="entry name" value="PEPTIDOGLYCAN D,D-TRANSPEPTIDASE MRDA"/>
    <property type="match status" value="1"/>
</dbReference>
<accession>A0ABQ2D0H6</accession>
<dbReference type="PANTHER" id="PTHR30627">
    <property type="entry name" value="PEPTIDOGLYCAN D,D-TRANSPEPTIDASE"/>
    <property type="match status" value="1"/>
</dbReference>
<dbReference type="Pfam" id="PF00905">
    <property type="entry name" value="Transpeptidase"/>
    <property type="match status" value="1"/>
</dbReference>
<dbReference type="InterPro" id="IPR001460">
    <property type="entry name" value="PCN-bd_Tpept"/>
</dbReference>
<evidence type="ECO:0000256" key="2">
    <source>
        <dbReference type="ARBA" id="ARBA00004236"/>
    </source>
</evidence>
<dbReference type="SUPFAM" id="SSF56519">
    <property type="entry name" value="Penicillin binding protein dimerisation domain"/>
    <property type="match status" value="1"/>
</dbReference>
<comment type="caution">
    <text evidence="12">The sequence shown here is derived from an EMBL/GenBank/DDBJ whole genome shotgun (WGS) entry which is preliminary data.</text>
</comment>
<evidence type="ECO:0000256" key="3">
    <source>
        <dbReference type="ARBA" id="ARBA00022475"/>
    </source>
</evidence>
<keyword evidence="4" id="KW-0812">Transmembrane</keyword>
<evidence type="ECO:0000256" key="6">
    <source>
        <dbReference type="ARBA" id="ARBA00022984"/>
    </source>
</evidence>
<feature type="domain" description="Penicillin-binding protein dimerisation" evidence="11">
    <location>
        <begin position="47"/>
        <end position="209"/>
    </location>
</feature>
<dbReference type="InterPro" id="IPR036138">
    <property type="entry name" value="PBP_dimer_sf"/>
</dbReference>